<name>M0N2D6_9EURY</name>
<feature type="domain" description="Mop" evidence="6">
    <location>
        <begin position="160"/>
        <end position="226"/>
    </location>
</feature>
<keyword evidence="8" id="KW-1185">Reference proteome</keyword>
<evidence type="ECO:0000313" key="7">
    <source>
        <dbReference type="EMBL" id="EMA52097.1"/>
    </source>
</evidence>
<dbReference type="GO" id="GO:0006355">
    <property type="term" value="P:regulation of DNA-templated transcription"/>
    <property type="evidence" value="ECO:0007669"/>
    <property type="project" value="InterPro"/>
</dbReference>
<accession>M0N2D6</accession>
<dbReference type="PROSITE" id="PS51866">
    <property type="entry name" value="MOP"/>
    <property type="match status" value="1"/>
</dbReference>
<dbReference type="Proteomes" id="UP000011680">
    <property type="component" value="Unassembled WGS sequence"/>
</dbReference>
<sequence length="238" mass="24965">MDLEAGFDAQLDKSGVGFDERDAGLLRAIDDHGSLNAAAGALGRSYSRSQRRVVELEEAFGPLVVRERGGSGGGGSTLTDGARDLLAAFERLTAEFTGVAEVEETVLDGTVVERDGELATVETPAGTVRAIVPTGSRRVRLAIRADAVTLHTPGALPDRETSARNRYRGTVSTIESGDALARVALDIGDDTRLTALVTRESIATLALSPGDEAVASFKATATRAIPAQRDATDERTDD</sequence>
<evidence type="ECO:0000259" key="6">
    <source>
        <dbReference type="PROSITE" id="PS51866"/>
    </source>
</evidence>
<keyword evidence="3" id="KW-0813">Transport</keyword>
<dbReference type="GO" id="GO:0015689">
    <property type="term" value="P:molybdate ion transport"/>
    <property type="evidence" value="ECO:0007669"/>
    <property type="project" value="InterPro"/>
</dbReference>
<dbReference type="GO" id="GO:0005886">
    <property type="term" value="C:plasma membrane"/>
    <property type="evidence" value="ECO:0007669"/>
    <property type="project" value="UniProtKB-SubCell"/>
</dbReference>
<dbReference type="Pfam" id="PF03459">
    <property type="entry name" value="TOBE"/>
    <property type="match status" value="1"/>
</dbReference>
<comment type="similarity">
    <text evidence="2">Belongs to the ModE family.</text>
</comment>
<keyword evidence="4" id="KW-0500">Molybdenum</keyword>
<evidence type="ECO:0000256" key="3">
    <source>
        <dbReference type="ARBA" id="ARBA00022448"/>
    </source>
</evidence>
<evidence type="ECO:0000256" key="5">
    <source>
        <dbReference type="ARBA" id="ARBA00022737"/>
    </source>
</evidence>
<dbReference type="PANTHER" id="PTHR30432:SF1">
    <property type="entry name" value="DNA-BINDING TRANSCRIPTIONAL DUAL REGULATOR MODE"/>
    <property type="match status" value="1"/>
</dbReference>
<dbReference type="OrthoDB" id="70912at2157"/>
<reference evidence="7 8" key="1">
    <citation type="journal article" date="2014" name="PLoS Genet.">
        <title>Phylogenetically driven sequencing of extremely halophilic archaea reveals strategies for static and dynamic osmo-response.</title>
        <authorList>
            <person name="Becker E.A."/>
            <person name="Seitzer P.M."/>
            <person name="Tritt A."/>
            <person name="Larsen D."/>
            <person name="Krusor M."/>
            <person name="Yao A.I."/>
            <person name="Wu D."/>
            <person name="Madern D."/>
            <person name="Eisen J.A."/>
            <person name="Darling A.E."/>
            <person name="Facciotti M.T."/>
        </authorList>
    </citation>
    <scope>NUCLEOTIDE SEQUENCE [LARGE SCALE GENOMIC DNA]</scope>
    <source>
        <strain evidence="7 8">JCM 13552</strain>
    </source>
</reference>
<proteinExistence type="inferred from homology"/>
<keyword evidence="5" id="KW-0677">Repeat</keyword>
<dbReference type="Gene3D" id="2.40.50.100">
    <property type="match status" value="1"/>
</dbReference>
<dbReference type="InterPro" id="IPR016462">
    <property type="entry name" value="ModE"/>
</dbReference>
<evidence type="ECO:0000256" key="4">
    <source>
        <dbReference type="ARBA" id="ARBA00022505"/>
    </source>
</evidence>
<dbReference type="InterPro" id="IPR036390">
    <property type="entry name" value="WH_DNA-bd_sf"/>
</dbReference>
<dbReference type="STRING" id="1227457.C451_12352"/>
<dbReference type="PIRSF" id="PIRSF005763">
    <property type="entry name" value="Txn_reg_ModE"/>
    <property type="match status" value="1"/>
</dbReference>
<dbReference type="EMBL" id="AOMF01000159">
    <property type="protein sequence ID" value="EMA52097.1"/>
    <property type="molecule type" value="Genomic_DNA"/>
</dbReference>
<dbReference type="InterPro" id="IPR004606">
    <property type="entry name" value="Mop_domain"/>
</dbReference>
<evidence type="ECO:0000256" key="2">
    <source>
        <dbReference type="ARBA" id="ARBA00008110"/>
    </source>
</evidence>
<dbReference type="InterPro" id="IPR005116">
    <property type="entry name" value="Transp-assoc_OB_typ1"/>
</dbReference>
<dbReference type="SUPFAM" id="SSF46785">
    <property type="entry name" value="Winged helix' DNA-binding domain"/>
    <property type="match status" value="1"/>
</dbReference>
<dbReference type="Gene3D" id="1.10.10.10">
    <property type="entry name" value="Winged helix-like DNA-binding domain superfamily/Winged helix DNA-binding domain"/>
    <property type="match status" value="1"/>
</dbReference>
<comment type="subcellular location">
    <subcellularLocation>
        <location evidence="1">Cell membrane</location>
        <topology evidence="1">Peripheral membrane protein</topology>
    </subcellularLocation>
</comment>
<dbReference type="GO" id="GO:0030151">
    <property type="term" value="F:molybdenum ion binding"/>
    <property type="evidence" value="ECO:0007669"/>
    <property type="project" value="InterPro"/>
</dbReference>
<dbReference type="PANTHER" id="PTHR30432">
    <property type="entry name" value="TRANSCRIPTIONAL REGULATOR MODE"/>
    <property type="match status" value="1"/>
</dbReference>
<dbReference type="InterPro" id="IPR036388">
    <property type="entry name" value="WH-like_DNA-bd_sf"/>
</dbReference>
<evidence type="ECO:0000256" key="1">
    <source>
        <dbReference type="ARBA" id="ARBA00004202"/>
    </source>
</evidence>
<organism evidence="7 8">
    <name type="scientific">Halococcus thailandensis JCM 13552</name>
    <dbReference type="NCBI Taxonomy" id="1227457"/>
    <lineage>
        <taxon>Archaea</taxon>
        <taxon>Methanobacteriati</taxon>
        <taxon>Methanobacteriota</taxon>
        <taxon>Stenosarchaea group</taxon>
        <taxon>Halobacteria</taxon>
        <taxon>Halobacteriales</taxon>
        <taxon>Halococcaceae</taxon>
        <taxon>Halococcus</taxon>
    </lineage>
</organism>
<dbReference type="NCBIfam" id="TIGR00638">
    <property type="entry name" value="Mop"/>
    <property type="match status" value="1"/>
</dbReference>
<evidence type="ECO:0000313" key="8">
    <source>
        <dbReference type="Proteomes" id="UP000011680"/>
    </source>
</evidence>
<dbReference type="InterPro" id="IPR051815">
    <property type="entry name" value="Molybdate_resp_trans_reg"/>
</dbReference>
<dbReference type="eggNOG" id="arCOG00223">
    <property type="taxonomic scope" value="Archaea"/>
</dbReference>
<dbReference type="SUPFAM" id="SSF50331">
    <property type="entry name" value="MOP-like"/>
    <property type="match status" value="1"/>
</dbReference>
<dbReference type="AlphaFoldDB" id="M0N2D6"/>
<dbReference type="RefSeq" id="WP_007740892.1">
    <property type="nucleotide sequence ID" value="NZ_AOMF01000159.1"/>
</dbReference>
<gene>
    <name evidence="7" type="ORF">C451_12352</name>
</gene>
<comment type="caution">
    <text evidence="7">The sequence shown here is derived from an EMBL/GenBank/DDBJ whole genome shotgun (WGS) entry which is preliminary data.</text>
</comment>
<protein>
    <submittedName>
        <fullName evidence="7">ModE family transcriptional regulator</fullName>
    </submittedName>
</protein>
<dbReference type="InterPro" id="IPR008995">
    <property type="entry name" value="Mo/tungstate-bd_C_term_dom"/>
</dbReference>
<dbReference type="PATRIC" id="fig|1227457.3.peg.2342"/>